<protein>
    <submittedName>
        <fullName evidence="4">Putative bulb-type lectin domain-containing protein</fullName>
    </submittedName>
</protein>
<dbReference type="Proteomes" id="UP000215914">
    <property type="component" value="Chromosome 13"/>
</dbReference>
<evidence type="ECO:0000313" key="5">
    <source>
        <dbReference type="Proteomes" id="UP000215914"/>
    </source>
</evidence>
<keyword evidence="4" id="KW-0430">Lectin</keyword>
<reference evidence="5" key="1">
    <citation type="journal article" date="2017" name="Nature">
        <title>The sunflower genome provides insights into oil metabolism, flowering and Asterid evolution.</title>
        <authorList>
            <person name="Badouin H."/>
            <person name="Gouzy J."/>
            <person name="Grassa C.J."/>
            <person name="Murat F."/>
            <person name="Staton S.E."/>
            <person name="Cottret L."/>
            <person name="Lelandais-Briere C."/>
            <person name="Owens G.L."/>
            <person name="Carrere S."/>
            <person name="Mayjonade B."/>
            <person name="Legrand L."/>
            <person name="Gill N."/>
            <person name="Kane N.C."/>
            <person name="Bowers J.E."/>
            <person name="Hubner S."/>
            <person name="Bellec A."/>
            <person name="Berard A."/>
            <person name="Berges H."/>
            <person name="Blanchet N."/>
            <person name="Boniface M.C."/>
            <person name="Brunel D."/>
            <person name="Catrice O."/>
            <person name="Chaidir N."/>
            <person name="Claudel C."/>
            <person name="Donnadieu C."/>
            <person name="Faraut T."/>
            <person name="Fievet G."/>
            <person name="Helmstetter N."/>
            <person name="King M."/>
            <person name="Knapp S.J."/>
            <person name="Lai Z."/>
            <person name="Le Paslier M.C."/>
            <person name="Lippi Y."/>
            <person name="Lorenzon L."/>
            <person name="Mandel J.R."/>
            <person name="Marage G."/>
            <person name="Marchand G."/>
            <person name="Marquand E."/>
            <person name="Bret-Mestries E."/>
            <person name="Morien E."/>
            <person name="Nambeesan S."/>
            <person name="Nguyen T."/>
            <person name="Pegot-Espagnet P."/>
            <person name="Pouilly N."/>
            <person name="Raftis F."/>
            <person name="Sallet E."/>
            <person name="Schiex T."/>
            <person name="Thomas J."/>
            <person name="Vandecasteele C."/>
            <person name="Vares D."/>
            <person name="Vear F."/>
            <person name="Vautrin S."/>
            <person name="Crespi M."/>
            <person name="Mangin B."/>
            <person name="Burke J.M."/>
            <person name="Salse J."/>
            <person name="Munos S."/>
            <person name="Vincourt P."/>
            <person name="Rieseberg L.H."/>
            <person name="Langlade N.B."/>
        </authorList>
    </citation>
    <scope>NUCLEOTIDE SEQUENCE [LARGE SCALE GENOMIC DNA]</scope>
    <source>
        <strain evidence="5">cv. SF193</strain>
    </source>
</reference>
<dbReference type="InParanoid" id="A0A251SNS6"/>
<organism evidence="4 5">
    <name type="scientific">Helianthus annuus</name>
    <name type="common">Common sunflower</name>
    <dbReference type="NCBI Taxonomy" id="4232"/>
    <lineage>
        <taxon>Eukaryota</taxon>
        <taxon>Viridiplantae</taxon>
        <taxon>Streptophyta</taxon>
        <taxon>Embryophyta</taxon>
        <taxon>Tracheophyta</taxon>
        <taxon>Spermatophyta</taxon>
        <taxon>Magnoliopsida</taxon>
        <taxon>eudicotyledons</taxon>
        <taxon>Gunneridae</taxon>
        <taxon>Pentapetalae</taxon>
        <taxon>asterids</taxon>
        <taxon>campanulids</taxon>
        <taxon>Asterales</taxon>
        <taxon>Asteraceae</taxon>
        <taxon>Asteroideae</taxon>
        <taxon>Heliantheae alliance</taxon>
        <taxon>Heliantheae</taxon>
        <taxon>Helianthus</taxon>
    </lineage>
</organism>
<dbReference type="PANTHER" id="PTHR47976">
    <property type="entry name" value="G-TYPE LECTIN S-RECEPTOR-LIKE SERINE/THREONINE-PROTEIN KINASE SD2-5"/>
    <property type="match status" value="1"/>
</dbReference>
<evidence type="ECO:0000313" key="4">
    <source>
        <dbReference type="EMBL" id="OTG00182.1"/>
    </source>
</evidence>
<dbReference type="InterPro" id="IPR001480">
    <property type="entry name" value="Bulb-type_lectin_dom"/>
</dbReference>
<dbReference type="SUPFAM" id="SSF51110">
    <property type="entry name" value="alpha-D-mannose-specific plant lectins"/>
    <property type="match status" value="1"/>
</dbReference>
<evidence type="ECO:0000256" key="2">
    <source>
        <dbReference type="ARBA" id="ARBA00023180"/>
    </source>
</evidence>
<keyword evidence="1" id="KW-0732">Signal</keyword>
<name>A0A251SNS6_HELAN</name>
<feature type="domain" description="Bulb-type lectin" evidence="3">
    <location>
        <begin position="2"/>
        <end position="48"/>
    </location>
</feature>
<sequence length="162" mass="18437">MNLTNTGNLVLFDDQNWVVWQSFDHPTTSLLPGKKMFIGEKLKSSISLTNDQEGMYSLQVTDKGLFAYVESNPPQAYCSWLVNRNDTNKGRRYMSLLNGSLEFFIDSSEPGDIPDGVIGIPQSIINSIYEIEAKWSFGSDRRYTWSLHGRRNRCGNGLWILC</sequence>
<gene>
    <name evidence="4" type="ORF">HannXRQ_Chr13g0388141</name>
</gene>
<keyword evidence="5" id="KW-1185">Reference proteome</keyword>
<dbReference type="InterPro" id="IPR036426">
    <property type="entry name" value="Bulb-type_lectin_dom_sf"/>
</dbReference>
<dbReference type="EMBL" id="CM007902">
    <property type="protein sequence ID" value="OTG00182.1"/>
    <property type="molecule type" value="Genomic_DNA"/>
</dbReference>
<dbReference type="Pfam" id="PF01453">
    <property type="entry name" value="B_lectin"/>
    <property type="match status" value="1"/>
</dbReference>
<accession>A0A251SNS6</accession>
<proteinExistence type="predicted"/>
<keyword evidence="2" id="KW-0325">Glycoprotein</keyword>
<dbReference type="AlphaFoldDB" id="A0A251SNS6"/>
<dbReference type="GO" id="GO:0030246">
    <property type="term" value="F:carbohydrate binding"/>
    <property type="evidence" value="ECO:0007669"/>
    <property type="project" value="UniProtKB-KW"/>
</dbReference>
<dbReference type="InterPro" id="IPR051343">
    <property type="entry name" value="G-type_lectin_kinases/EP1-like"/>
</dbReference>
<evidence type="ECO:0000259" key="3">
    <source>
        <dbReference type="Pfam" id="PF01453"/>
    </source>
</evidence>
<evidence type="ECO:0000256" key="1">
    <source>
        <dbReference type="ARBA" id="ARBA00022729"/>
    </source>
</evidence>
<dbReference type="PANTHER" id="PTHR47976:SF30">
    <property type="entry name" value="RECEPTOR-LIKE SERINE_THREONINE-PROTEIN KINASE"/>
    <property type="match status" value="1"/>
</dbReference>